<evidence type="ECO:0000259" key="5">
    <source>
        <dbReference type="PROSITE" id="PS50931"/>
    </source>
</evidence>
<dbReference type="RefSeq" id="WP_191311614.1">
    <property type="nucleotide sequence ID" value="NZ_BNCL01000014.1"/>
</dbReference>
<dbReference type="InterPro" id="IPR000847">
    <property type="entry name" value="LysR_HTH_N"/>
</dbReference>
<dbReference type="InterPro" id="IPR036390">
    <property type="entry name" value="WH_DNA-bd_sf"/>
</dbReference>
<dbReference type="SUPFAM" id="SSF46785">
    <property type="entry name" value="Winged helix' DNA-binding domain"/>
    <property type="match status" value="1"/>
</dbReference>
<evidence type="ECO:0000256" key="4">
    <source>
        <dbReference type="ARBA" id="ARBA00023163"/>
    </source>
</evidence>
<dbReference type="PROSITE" id="PS50931">
    <property type="entry name" value="HTH_LYSR"/>
    <property type="match status" value="1"/>
</dbReference>
<sequence>MKLSRSQMPDLSALQAFEAAARHGSFTRAAVELNLTQSAVSRQIKDLEGQLGIALFERVRQRIVLSSAGERLRPEIESLLAGLEHLTLRAASSRDVTGHLAVSTLPTFGSRWLMPRLPQFLAQHPGVQVSLLSRTGHFDLGQAGVDVAIHYGKPAWPGATCRYLCAETVLPVAAPTLIDTDGAFLPDAPLLHMEPRPLQWPEWLSANGQDIGRGFQGHRFDQFSLLIEAATAGMGIALLPSYLIEREVRQGLLQIISGPPLVTDAAYYVVIPDERVSDPLPLAFQGWVTGQISG</sequence>
<dbReference type="Gene3D" id="1.10.10.10">
    <property type="entry name" value="Winged helix-like DNA-binding domain superfamily/Winged helix DNA-binding domain"/>
    <property type="match status" value="1"/>
</dbReference>
<dbReference type="PANTHER" id="PTHR30537">
    <property type="entry name" value="HTH-TYPE TRANSCRIPTIONAL REGULATOR"/>
    <property type="match status" value="1"/>
</dbReference>
<comment type="similarity">
    <text evidence="1">Belongs to the LysR transcriptional regulatory family.</text>
</comment>
<gene>
    <name evidence="6" type="ORF">JL111_15105</name>
</gene>
<keyword evidence="2" id="KW-0805">Transcription regulation</keyword>
<evidence type="ECO:0000313" key="6">
    <source>
        <dbReference type="EMBL" id="MBL3674810.1"/>
    </source>
</evidence>
<evidence type="ECO:0000313" key="7">
    <source>
        <dbReference type="Proteomes" id="UP000644749"/>
    </source>
</evidence>
<dbReference type="Pfam" id="PF03466">
    <property type="entry name" value="LysR_substrate"/>
    <property type="match status" value="1"/>
</dbReference>
<evidence type="ECO:0000256" key="3">
    <source>
        <dbReference type="ARBA" id="ARBA00023125"/>
    </source>
</evidence>
<feature type="domain" description="HTH lysR-type" evidence="5">
    <location>
        <begin position="9"/>
        <end position="66"/>
    </location>
</feature>
<dbReference type="InterPro" id="IPR058163">
    <property type="entry name" value="LysR-type_TF_proteobact-type"/>
</dbReference>
<keyword evidence="7" id="KW-1185">Reference proteome</keyword>
<organism evidence="6 7">
    <name type="scientific">Paracoccus aerius</name>
    <dbReference type="NCBI Taxonomy" id="1915382"/>
    <lineage>
        <taxon>Bacteria</taxon>
        <taxon>Pseudomonadati</taxon>
        <taxon>Pseudomonadota</taxon>
        <taxon>Alphaproteobacteria</taxon>
        <taxon>Rhodobacterales</taxon>
        <taxon>Paracoccaceae</taxon>
        <taxon>Paracoccus</taxon>
    </lineage>
</organism>
<dbReference type="Pfam" id="PF00126">
    <property type="entry name" value="HTH_1"/>
    <property type="match status" value="1"/>
</dbReference>
<dbReference type="Proteomes" id="UP000644749">
    <property type="component" value="Unassembled WGS sequence"/>
</dbReference>
<dbReference type="Gene3D" id="3.40.190.10">
    <property type="entry name" value="Periplasmic binding protein-like II"/>
    <property type="match status" value="2"/>
</dbReference>
<dbReference type="InterPro" id="IPR036388">
    <property type="entry name" value="WH-like_DNA-bd_sf"/>
</dbReference>
<accession>A0ABS1S7V5</accession>
<keyword evidence="4" id="KW-0804">Transcription</keyword>
<comment type="caution">
    <text evidence="6">The sequence shown here is derived from an EMBL/GenBank/DDBJ whole genome shotgun (WGS) entry which is preliminary data.</text>
</comment>
<dbReference type="InterPro" id="IPR005119">
    <property type="entry name" value="LysR_subst-bd"/>
</dbReference>
<protein>
    <submittedName>
        <fullName evidence="6">LysR family transcriptional regulator</fullName>
    </submittedName>
</protein>
<proteinExistence type="inferred from homology"/>
<dbReference type="SUPFAM" id="SSF53850">
    <property type="entry name" value="Periplasmic binding protein-like II"/>
    <property type="match status" value="1"/>
</dbReference>
<dbReference type="PANTHER" id="PTHR30537:SF26">
    <property type="entry name" value="GLYCINE CLEAVAGE SYSTEM TRANSCRIPTIONAL ACTIVATOR"/>
    <property type="match status" value="1"/>
</dbReference>
<evidence type="ECO:0000256" key="2">
    <source>
        <dbReference type="ARBA" id="ARBA00023015"/>
    </source>
</evidence>
<name>A0ABS1S7V5_9RHOB</name>
<dbReference type="PRINTS" id="PR00039">
    <property type="entry name" value="HTHLYSR"/>
</dbReference>
<keyword evidence="3" id="KW-0238">DNA-binding</keyword>
<reference evidence="6 7" key="1">
    <citation type="submission" date="2021-01" db="EMBL/GenBank/DDBJ databases">
        <title>011410 draft genome.</title>
        <authorList>
            <person name="Lang L."/>
        </authorList>
    </citation>
    <scope>NUCLEOTIDE SEQUENCE [LARGE SCALE GENOMIC DNA]</scope>
    <source>
        <strain evidence="6 7">KCTC 42845</strain>
    </source>
</reference>
<evidence type="ECO:0000256" key="1">
    <source>
        <dbReference type="ARBA" id="ARBA00009437"/>
    </source>
</evidence>
<dbReference type="EMBL" id="JAESHT010000014">
    <property type="protein sequence ID" value="MBL3674810.1"/>
    <property type="molecule type" value="Genomic_DNA"/>
</dbReference>